<dbReference type="InterPro" id="IPR013216">
    <property type="entry name" value="Methyltransf_11"/>
</dbReference>
<keyword evidence="1 5" id="KW-0489">Methyltransferase</keyword>
<keyword evidence="3" id="KW-0949">S-adenosyl-L-methionine</keyword>
<sequence>MSIERSHRPQNVYDDPVFFNGYKKLRQNDTGLNGALEVPALHALLPNLSGKSILDLGCGFGDFARYARGAGAHSVTAVDVSQKMISEAERLTEDDLISYIHCSIEDFSPDEAESFEITTSSMALHYIRDYPAVVSQVFLGLVPGGRFVFSVEHPACTANPIGWHRSSDGVPLHWPLDRYQDEGARQTSWFVQDVTKYHRTVESYVMPLLTQGFRLDYLGEPKPLPEFLEARPELSETLRRPPVLLLSATKQE</sequence>
<dbReference type="Pfam" id="PF08241">
    <property type="entry name" value="Methyltransf_11"/>
    <property type="match status" value="1"/>
</dbReference>
<dbReference type="Proteomes" id="UP000604473">
    <property type="component" value="Unassembled WGS sequence"/>
</dbReference>
<organism evidence="5 6">
    <name type="scientific">Rhodovulum sulfidophilum</name>
    <name type="common">Rhodobacter sulfidophilus</name>
    <dbReference type="NCBI Taxonomy" id="35806"/>
    <lineage>
        <taxon>Bacteria</taxon>
        <taxon>Pseudomonadati</taxon>
        <taxon>Pseudomonadota</taxon>
        <taxon>Alphaproteobacteria</taxon>
        <taxon>Rhodobacterales</taxon>
        <taxon>Paracoccaceae</taxon>
        <taxon>Rhodovulum</taxon>
    </lineage>
</organism>
<dbReference type="PANTHER" id="PTHR43464:SF19">
    <property type="entry name" value="UBIQUINONE BIOSYNTHESIS O-METHYLTRANSFERASE, MITOCHONDRIAL"/>
    <property type="match status" value="1"/>
</dbReference>
<name>A0ABS1RYT0_RHOSU</name>
<keyword evidence="6" id="KW-1185">Reference proteome</keyword>
<dbReference type="CDD" id="cd02440">
    <property type="entry name" value="AdoMet_MTases"/>
    <property type="match status" value="1"/>
</dbReference>
<dbReference type="Gene3D" id="3.40.50.150">
    <property type="entry name" value="Vaccinia Virus protein VP39"/>
    <property type="match status" value="1"/>
</dbReference>
<evidence type="ECO:0000259" key="4">
    <source>
        <dbReference type="Pfam" id="PF08241"/>
    </source>
</evidence>
<gene>
    <name evidence="5" type="ORF">JMM60_21255</name>
</gene>
<dbReference type="SUPFAM" id="SSF53335">
    <property type="entry name" value="S-adenosyl-L-methionine-dependent methyltransferases"/>
    <property type="match status" value="1"/>
</dbReference>
<proteinExistence type="predicted"/>
<evidence type="ECO:0000256" key="1">
    <source>
        <dbReference type="ARBA" id="ARBA00022603"/>
    </source>
</evidence>
<accession>A0ABS1RYT0</accession>
<dbReference type="GO" id="GO:0008168">
    <property type="term" value="F:methyltransferase activity"/>
    <property type="evidence" value="ECO:0007669"/>
    <property type="project" value="UniProtKB-KW"/>
</dbReference>
<keyword evidence="2" id="KW-0808">Transferase</keyword>
<evidence type="ECO:0000313" key="6">
    <source>
        <dbReference type="Proteomes" id="UP000604473"/>
    </source>
</evidence>
<evidence type="ECO:0000256" key="2">
    <source>
        <dbReference type="ARBA" id="ARBA00022679"/>
    </source>
</evidence>
<dbReference type="GO" id="GO:0032259">
    <property type="term" value="P:methylation"/>
    <property type="evidence" value="ECO:0007669"/>
    <property type="project" value="UniProtKB-KW"/>
</dbReference>
<reference evidence="5 6" key="1">
    <citation type="submission" date="2021-01" db="EMBL/GenBank/DDBJ databases">
        <title>Draft genomes of Rhodovulum sulfidophilum.</title>
        <authorList>
            <person name="Guzman M.S."/>
        </authorList>
    </citation>
    <scope>NUCLEOTIDE SEQUENCE [LARGE SCALE GENOMIC DNA]</scope>
    <source>
        <strain evidence="5 6">AB35</strain>
    </source>
</reference>
<protein>
    <submittedName>
        <fullName evidence="5">Class I SAM-dependent methyltransferase</fullName>
    </submittedName>
</protein>
<dbReference type="InterPro" id="IPR029063">
    <property type="entry name" value="SAM-dependent_MTases_sf"/>
</dbReference>
<feature type="domain" description="Methyltransferase type 11" evidence="4">
    <location>
        <begin position="54"/>
        <end position="149"/>
    </location>
</feature>
<dbReference type="PANTHER" id="PTHR43464">
    <property type="entry name" value="METHYLTRANSFERASE"/>
    <property type="match status" value="1"/>
</dbReference>
<evidence type="ECO:0000313" key="5">
    <source>
        <dbReference type="EMBL" id="MBL3611250.1"/>
    </source>
</evidence>
<evidence type="ECO:0000256" key="3">
    <source>
        <dbReference type="ARBA" id="ARBA00022691"/>
    </source>
</evidence>
<comment type="caution">
    <text evidence="5">The sequence shown here is derived from an EMBL/GenBank/DDBJ whole genome shotgun (WGS) entry which is preliminary data.</text>
</comment>
<dbReference type="EMBL" id="JAESJJ010000058">
    <property type="protein sequence ID" value="MBL3611250.1"/>
    <property type="molecule type" value="Genomic_DNA"/>
</dbReference>
<dbReference type="RefSeq" id="WP_060834989.1">
    <property type="nucleotide sequence ID" value="NZ_JAESJE010000057.1"/>
</dbReference>